<keyword evidence="7" id="KW-0234">DNA repair</keyword>
<name>A0A2N9Y0H4_9NEIS</name>
<dbReference type="GO" id="GO:0006281">
    <property type="term" value="P:DNA repair"/>
    <property type="evidence" value="ECO:0007669"/>
    <property type="project" value="UniProtKB-KW"/>
</dbReference>
<keyword evidence="1" id="KW-0004">4Fe-4S</keyword>
<evidence type="ECO:0000256" key="6">
    <source>
        <dbReference type="ARBA" id="ARBA00023014"/>
    </source>
</evidence>
<keyword evidence="2" id="KW-0479">Metal-binding</keyword>
<gene>
    <name evidence="10" type="ORF">BHC49_01865</name>
</gene>
<evidence type="ECO:0000256" key="1">
    <source>
        <dbReference type="ARBA" id="ARBA00022485"/>
    </source>
</evidence>
<keyword evidence="6" id="KW-0411">Iron-sulfur</keyword>
<dbReference type="Proteomes" id="UP000229434">
    <property type="component" value="Unassembled WGS sequence"/>
</dbReference>
<organism evidence="10 11">
    <name type="scientific">Snodgrassella alvi</name>
    <dbReference type="NCBI Taxonomy" id="1196083"/>
    <lineage>
        <taxon>Bacteria</taxon>
        <taxon>Pseudomonadati</taxon>
        <taxon>Pseudomonadota</taxon>
        <taxon>Betaproteobacteria</taxon>
        <taxon>Neisseriales</taxon>
        <taxon>Neisseriaceae</taxon>
        <taxon>Snodgrassella</taxon>
    </lineage>
</organism>
<evidence type="ECO:0000256" key="7">
    <source>
        <dbReference type="ARBA" id="ARBA00023204"/>
    </source>
</evidence>
<dbReference type="InterPro" id="IPR036895">
    <property type="entry name" value="Uracil-DNA_glycosylase-like_sf"/>
</dbReference>
<accession>A0A2N9Y0H4</accession>
<dbReference type="EMBL" id="MEIS01000056">
    <property type="protein sequence ID" value="PIT58267.1"/>
    <property type="molecule type" value="Genomic_DNA"/>
</dbReference>
<dbReference type="AlphaFoldDB" id="A0A2N9Y0H4"/>
<dbReference type="GO" id="GO:0051539">
    <property type="term" value="F:4 iron, 4 sulfur cluster binding"/>
    <property type="evidence" value="ECO:0007669"/>
    <property type="project" value="UniProtKB-KW"/>
</dbReference>
<comment type="caution">
    <text evidence="10">The sequence shown here is derived from an EMBL/GenBank/DDBJ whole genome shotgun (WGS) entry which is preliminary data.</text>
</comment>
<dbReference type="CDD" id="cd10030">
    <property type="entry name" value="UDG-F4_TTUDGA_SPO1dp_like"/>
    <property type="match status" value="1"/>
</dbReference>
<evidence type="ECO:0000256" key="8">
    <source>
        <dbReference type="SAM" id="MobiDB-lite"/>
    </source>
</evidence>
<dbReference type="InterPro" id="IPR005122">
    <property type="entry name" value="Uracil-DNA_glycosylase-like"/>
</dbReference>
<dbReference type="Gene3D" id="3.40.470.10">
    <property type="entry name" value="Uracil-DNA glycosylase-like domain"/>
    <property type="match status" value="1"/>
</dbReference>
<dbReference type="SUPFAM" id="SSF52141">
    <property type="entry name" value="Uracil-DNA glycosylase-like"/>
    <property type="match status" value="1"/>
</dbReference>
<dbReference type="PANTHER" id="PTHR33693">
    <property type="entry name" value="TYPE-5 URACIL-DNA GLYCOSYLASE"/>
    <property type="match status" value="1"/>
</dbReference>
<sequence length="289" mass="31488">MLDSRYLYLHEAMGLGPMWLSQAAHLIVPDSAEKNTAIDNNTAPTRRPAPASTGKQQSIAAVKTAPAHKSFPQPTNRHRAALQQIIGQRPSTALPEVQTAVDTSINTSSHKSIAGALNISFEAIPTALIACTRCNLYQERCTPLPGYGSANARLLIVSSNPAPSDDSSQQLFSGEVGKLLNNMLAAINISAEEVFYTSQVKCAPNISLRITTEHLHACLPYLSAQIEHIRPQAILLLGQIFSQLDQNTLAQNLHNIPYVISPHPARLLRQSHLKATAWAALKQLRNYLQ</sequence>
<dbReference type="RefSeq" id="WP_100136742.1">
    <property type="nucleotide sequence ID" value="NZ_MEIS01000056.1"/>
</dbReference>
<evidence type="ECO:0000256" key="4">
    <source>
        <dbReference type="ARBA" id="ARBA00022801"/>
    </source>
</evidence>
<feature type="region of interest" description="Disordered" evidence="8">
    <location>
        <begin position="36"/>
        <end position="75"/>
    </location>
</feature>
<dbReference type="SMART" id="SM00986">
    <property type="entry name" value="UDG"/>
    <property type="match status" value="1"/>
</dbReference>
<reference evidence="10 11" key="1">
    <citation type="journal article" date="2017" name="MBio">
        <title>Type VI secretion-mediated competition in the bee gut microbiome.</title>
        <authorList>
            <person name="Steele M.I."/>
            <person name="Kwong W.K."/>
            <person name="Powell J.E."/>
            <person name="Whiteley M."/>
            <person name="Moran N.A."/>
        </authorList>
    </citation>
    <scope>NUCLEOTIDE SEQUENCE [LARGE SCALE GENOMIC DNA]</scope>
    <source>
        <strain evidence="10 11">Nev3CBA3</strain>
    </source>
</reference>
<evidence type="ECO:0000313" key="11">
    <source>
        <dbReference type="Proteomes" id="UP000229434"/>
    </source>
</evidence>
<evidence type="ECO:0000256" key="3">
    <source>
        <dbReference type="ARBA" id="ARBA00022763"/>
    </source>
</evidence>
<evidence type="ECO:0000256" key="5">
    <source>
        <dbReference type="ARBA" id="ARBA00023004"/>
    </source>
</evidence>
<proteinExistence type="predicted"/>
<keyword evidence="3" id="KW-0227">DNA damage</keyword>
<evidence type="ECO:0000259" key="9">
    <source>
        <dbReference type="SMART" id="SM00986"/>
    </source>
</evidence>
<dbReference type="Pfam" id="PF03167">
    <property type="entry name" value="UDG"/>
    <property type="match status" value="1"/>
</dbReference>
<dbReference type="SMART" id="SM00987">
    <property type="entry name" value="UreE_C"/>
    <property type="match status" value="1"/>
</dbReference>
<evidence type="ECO:0000256" key="2">
    <source>
        <dbReference type="ARBA" id="ARBA00022723"/>
    </source>
</evidence>
<protein>
    <recommendedName>
        <fullName evidence="9">Uracil-DNA glycosylase-like domain-containing protein</fullName>
    </recommendedName>
</protein>
<evidence type="ECO:0000313" key="10">
    <source>
        <dbReference type="EMBL" id="PIT58267.1"/>
    </source>
</evidence>
<dbReference type="GO" id="GO:0097506">
    <property type="term" value="F:deaminated base DNA N-glycosylase activity"/>
    <property type="evidence" value="ECO:0007669"/>
    <property type="project" value="UniProtKB-ARBA"/>
</dbReference>
<keyword evidence="5" id="KW-0408">Iron</keyword>
<dbReference type="GO" id="GO:0046872">
    <property type="term" value="F:metal ion binding"/>
    <property type="evidence" value="ECO:0007669"/>
    <property type="project" value="UniProtKB-KW"/>
</dbReference>
<feature type="domain" description="Uracil-DNA glycosylase-like" evidence="9">
    <location>
        <begin position="145"/>
        <end position="282"/>
    </location>
</feature>
<keyword evidence="4" id="KW-0378">Hydrolase</keyword>
<dbReference type="InterPro" id="IPR051536">
    <property type="entry name" value="UDG_Type-4/5"/>
</dbReference>